<dbReference type="InterPro" id="IPR025202">
    <property type="entry name" value="PLD-like_dom"/>
</dbReference>
<evidence type="ECO:0000313" key="2">
    <source>
        <dbReference type="EMBL" id="RCH46159.1"/>
    </source>
</evidence>
<dbReference type="EMBL" id="PSQG01000002">
    <property type="protein sequence ID" value="RCH46159.1"/>
    <property type="molecule type" value="Genomic_DNA"/>
</dbReference>
<organism evidence="2 3">
    <name type="scientific">Blautia obeum</name>
    <dbReference type="NCBI Taxonomy" id="40520"/>
    <lineage>
        <taxon>Bacteria</taxon>
        <taxon>Bacillati</taxon>
        <taxon>Bacillota</taxon>
        <taxon>Clostridia</taxon>
        <taxon>Lachnospirales</taxon>
        <taxon>Lachnospiraceae</taxon>
        <taxon>Blautia</taxon>
    </lineage>
</organism>
<comment type="caution">
    <text evidence="2">The sequence shown here is derived from an EMBL/GenBank/DDBJ whole genome shotgun (WGS) entry which is preliminary data.</text>
</comment>
<protein>
    <recommendedName>
        <fullName evidence="1">Phospholipase D-like domain-containing protein</fullName>
    </recommendedName>
</protein>
<sequence length="381" mass="44049">MADFKYIMQGFQKDINFFDEIKEVLETEDYTSIWILTAFVNERAIYNLMPSIKKSKADISFIIGIRNNVSTYQALKCLINMKVSVFVFDTARIESIFHAKVIVGSGTNSAKVICGSANITTGGLANNIEAGIISKLNLRCESDEKFLTEVREYIDNIIHNYPQNVKKISEDRELDELYEQGLVVDENQRKLRNNFFCASKEKQEKSIVSRFPLVNKKLLNFGKKQKQTNAILRKLDQVIVEEVCEEVWKSNKLTKSHLGIVKKGTHAKGEMSLGKGQYRQIDQFTYFRDTVFRDLDWKNNKSGDEIANAYFTMIICGINYGEYKLRILHKRKGMVAYQQNNYVTSIRWGDVSHLLKNENLLGRELVIYKTSDKERYVIDIE</sequence>
<dbReference type="Pfam" id="PF13091">
    <property type="entry name" value="PLDc_2"/>
    <property type="match status" value="1"/>
</dbReference>
<evidence type="ECO:0000259" key="1">
    <source>
        <dbReference type="Pfam" id="PF13091"/>
    </source>
</evidence>
<feature type="domain" description="Phospholipase D-like" evidence="1">
    <location>
        <begin position="31"/>
        <end position="137"/>
    </location>
</feature>
<dbReference type="RefSeq" id="WP_114001557.1">
    <property type="nucleotide sequence ID" value="NZ_PSQG01000002.1"/>
</dbReference>
<reference evidence="2 3" key="1">
    <citation type="submission" date="2018-02" db="EMBL/GenBank/DDBJ databases">
        <title>Complete genome sequencing of Faecalibacterium prausnitzii strains isolated from the human gut.</title>
        <authorList>
            <person name="Fitzgerald B.C."/>
            <person name="Shkoporov A.N."/>
            <person name="Ross P.R."/>
            <person name="Hill C."/>
        </authorList>
    </citation>
    <scope>NUCLEOTIDE SEQUENCE [LARGE SCALE GENOMIC DNA]</scope>
    <source>
        <strain evidence="2 3">APC942/31-1</strain>
    </source>
</reference>
<dbReference type="SUPFAM" id="SSF56024">
    <property type="entry name" value="Phospholipase D/nuclease"/>
    <property type="match status" value="1"/>
</dbReference>
<dbReference type="Gene3D" id="3.30.870.10">
    <property type="entry name" value="Endonuclease Chain A"/>
    <property type="match status" value="1"/>
</dbReference>
<dbReference type="CDD" id="cd09117">
    <property type="entry name" value="PLDc_Bfil_DEXD_like"/>
    <property type="match status" value="1"/>
</dbReference>
<name>A0A367G8F7_9FIRM</name>
<accession>A0A367G8F7</accession>
<dbReference type="Proteomes" id="UP000253208">
    <property type="component" value="Unassembled WGS sequence"/>
</dbReference>
<dbReference type="AlphaFoldDB" id="A0A367G8F7"/>
<evidence type="ECO:0000313" key="3">
    <source>
        <dbReference type="Proteomes" id="UP000253208"/>
    </source>
</evidence>
<gene>
    <name evidence="2" type="ORF">C4886_02020</name>
</gene>
<proteinExistence type="predicted"/>